<comment type="similarity">
    <text evidence="1">Belongs to the PGI/PMI family.</text>
</comment>
<proteinExistence type="inferred from homology"/>
<dbReference type="GO" id="GO:0004347">
    <property type="term" value="F:glucose-6-phosphate isomerase activity"/>
    <property type="evidence" value="ECO:0007669"/>
    <property type="project" value="InterPro"/>
</dbReference>
<evidence type="ECO:0000313" key="4">
    <source>
        <dbReference type="EMBL" id="KRV48720.1"/>
    </source>
</evidence>
<protein>
    <submittedName>
        <fullName evidence="4">Mannose-6-phosphate isomerase</fullName>
    </submittedName>
</protein>
<dbReference type="GO" id="GO:1901135">
    <property type="term" value="P:carbohydrate derivative metabolic process"/>
    <property type="evidence" value="ECO:0007669"/>
    <property type="project" value="InterPro"/>
</dbReference>
<dbReference type="AlphaFoldDB" id="A0A0T6LRP5"/>
<dbReference type="SUPFAM" id="SSF53697">
    <property type="entry name" value="SIS domain"/>
    <property type="match status" value="1"/>
</dbReference>
<keyword evidence="2 4" id="KW-0413">Isomerase</keyword>
<name>A0A0T6LRP5_WENVI</name>
<dbReference type="eggNOG" id="COG1737">
    <property type="taxonomic scope" value="Bacteria"/>
</dbReference>
<reference evidence="4 5" key="1">
    <citation type="submission" date="2015-10" db="EMBL/GenBank/DDBJ databases">
        <title>Draft genome sequence of pyrrolomycin-producing Streptomyces vitaminophilus.</title>
        <authorList>
            <person name="Graham D.E."/>
            <person name="Mahan K.M."/>
            <person name="Klingeman D.M."/>
            <person name="Hettich R.L."/>
            <person name="Parry R.J."/>
        </authorList>
    </citation>
    <scope>NUCLEOTIDE SEQUENCE [LARGE SCALE GENOMIC DNA]</scope>
    <source>
        <strain evidence="4 5">ATCC 31673</strain>
    </source>
</reference>
<dbReference type="Gene3D" id="3.40.50.10490">
    <property type="entry name" value="Glucose-6-phosphate isomerase like protein, domain 1"/>
    <property type="match status" value="1"/>
</dbReference>
<dbReference type="OrthoDB" id="5241724at2"/>
<dbReference type="InterPro" id="IPR046348">
    <property type="entry name" value="SIS_dom_sf"/>
</dbReference>
<feature type="domain" description="Bifunctional glucose-6-phosphate/mannose-6-phosphate isomerase C-terminal" evidence="3">
    <location>
        <begin position="219"/>
        <end position="367"/>
    </location>
</feature>
<evidence type="ECO:0000256" key="1">
    <source>
        <dbReference type="ARBA" id="ARBA00010523"/>
    </source>
</evidence>
<dbReference type="GO" id="GO:0097367">
    <property type="term" value="F:carbohydrate derivative binding"/>
    <property type="evidence" value="ECO:0007669"/>
    <property type="project" value="InterPro"/>
</dbReference>
<dbReference type="GO" id="GO:0005975">
    <property type="term" value="P:carbohydrate metabolic process"/>
    <property type="evidence" value="ECO:0007669"/>
    <property type="project" value="InterPro"/>
</dbReference>
<evidence type="ECO:0000256" key="2">
    <source>
        <dbReference type="ARBA" id="ARBA00023235"/>
    </source>
</evidence>
<dbReference type="Proteomes" id="UP000050867">
    <property type="component" value="Unassembled WGS sequence"/>
</dbReference>
<sequence>MFDEALLDDHEELTRVDTHELLRGLASAGARVRTAARLADEAGLAALRPDGRPRVVLVAGSGAGTEAGELLAAITGTAVPVLTLAPRSTADPEPRWALPGWAGPLDLLLLATESGQEPGLAQLAEQAYARGCTVVAVAPPDSAVVSAAQRARGMSLPLAPPPGGGPDQDPTALWALLVPLLALSDRIGTGSFPAGTIQRAADRLDETAAHCGPATSTYQNPAKTLAAELADTLPLLWGEGTAAPAVARCFAGALARRAGLPALAAPLPQALHAHRGLLAGPLSQTVDDDDFFRDRVEDPAGLRLRVVLLRDRGEHAAGSDATPAHLLSRSHGVALSEVTAEAEGPLEAAAQMLALTDFASAYLALAERA</sequence>
<dbReference type="GO" id="GO:0004476">
    <property type="term" value="F:mannose-6-phosphate isomerase activity"/>
    <property type="evidence" value="ECO:0007669"/>
    <property type="project" value="InterPro"/>
</dbReference>
<keyword evidence="5" id="KW-1185">Reference proteome</keyword>
<dbReference type="InterPro" id="IPR019490">
    <property type="entry name" value="Glu6P/Mann6P_isomerase_C"/>
</dbReference>
<gene>
    <name evidence="4" type="ORF">AQ490_22850</name>
</gene>
<comment type="caution">
    <text evidence="4">The sequence shown here is derived from an EMBL/GenBank/DDBJ whole genome shotgun (WGS) entry which is preliminary data.</text>
</comment>
<dbReference type="STRING" id="76728.AQ490_22850"/>
<evidence type="ECO:0000259" key="3">
    <source>
        <dbReference type="Pfam" id="PF10432"/>
    </source>
</evidence>
<dbReference type="Pfam" id="PF10432">
    <property type="entry name" value="bact-PGI_C"/>
    <property type="match status" value="1"/>
</dbReference>
<dbReference type="EMBL" id="LLZU01000018">
    <property type="protein sequence ID" value="KRV48720.1"/>
    <property type="molecule type" value="Genomic_DNA"/>
</dbReference>
<evidence type="ECO:0000313" key="5">
    <source>
        <dbReference type="Proteomes" id="UP000050867"/>
    </source>
</evidence>
<organism evidence="4 5">
    <name type="scientific">Wenjunlia vitaminophila</name>
    <name type="common">Streptomyces vitaminophilus</name>
    <dbReference type="NCBI Taxonomy" id="76728"/>
    <lineage>
        <taxon>Bacteria</taxon>
        <taxon>Bacillati</taxon>
        <taxon>Actinomycetota</taxon>
        <taxon>Actinomycetes</taxon>
        <taxon>Kitasatosporales</taxon>
        <taxon>Streptomycetaceae</taxon>
        <taxon>Wenjunlia</taxon>
    </lineage>
</organism>
<accession>A0A0T6LRP5</accession>
<dbReference type="RefSeq" id="WP_018386387.1">
    <property type="nucleotide sequence ID" value="NZ_LLZU01000018.1"/>
</dbReference>